<accession>Q0UAR4</accession>
<dbReference type="HOGENOM" id="CLU_930998_0_0_1"/>
<dbReference type="RefSeq" id="XP_001801399.1">
    <property type="nucleotide sequence ID" value="XM_001801347.1"/>
</dbReference>
<dbReference type="Proteomes" id="UP000001055">
    <property type="component" value="Unassembled WGS sequence"/>
</dbReference>
<organism evidence="3 4">
    <name type="scientific">Phaeosphaeria nodorum (strain SN15 / ATCC MYA-4574 / FGSC 10173)</name>
    <name type="common">Glume blotch fungus</name>
    <name type="synonym">Parastagonospora nodorum</name>
    <dbReference type="NCBI Taxonomy" id="321614"/>
    <lineage>
        <taxon>Eukaryota</taxon>
        <taxon>Fungi</taxon>
        <taxon>Dikarya</taxon>
        <taxon>Ascomycota</taxon>
        <taxon>Pezizomycotina</taxon>
        <taxon>Dothideomycetes</taxon>
        <taxon>Pleosporomycetidae</taxon>
        <taxon>Pleosporales</taxon>
        <taxon>Pleosporineae</taxon>
        <taxon>Phaeosphaeriaceae</taxon>
        <taxon>Parastagonospora</taxon>
    </lineage>
</organism>
<evidence type="ECO:0000256" key="2">
    <source>
        <dbReference type="SAM" id="Phobius"/>
    </source>
</evidence>
<sequence>MTSSIRIPQTSSKSQAPTPAQKVARCIHLVSCLHTLVLHSLAEMAEKPAIEASNEPRQMIHERWFCAEDEVDKAAWASESAGRLRYCFPKPSPYSPGSQSTQALRRQRRKATHMPRPRRAISIGHAHVFSAAEQQLTTCCNADLSNARRYARGSIPAFWCGITSPLRHHIVENKSLLDSFYPFAQTIPHFSNQKEKMPTTQPHTNPQITPERLRTGIIVSVVVCAIAILAFGYVMLRRRINRGVKEGKIRRRCDDEDPRVEMVDKEVEMGVVREPLPVYVKDVRGGEKSVGVGGEGWRG</sequence>
<evidence type="ECO:0000313" key="4">
    <source>
        <dbReference type="Proteomes" id="UP000001055"/>
    </source>
</evidence>
<reference evidence="4" key="1">
    <citation type="journal article" date="2007" name="Plant Cell">
        <title>Dothideomycete-plant interactions illuminated by genome sequencing and EST analysis of the wheat pathogen Stagonospora nodorum.</title>
        <authorList>
            <person name="Hane J.K."/>
            <person name="Lowe R.G."/>
            <person name="Solomon P.S."/>
            <person name="Tan K.C."/>
            <person name="Schoch C.L."/>
            <person name="Spatafora J.W."/>
            <person name="Crous P.W."/>
            <person name="Kodira C."/>
            <person name="Birren B.W."/>
            <person name="Galagan J.E."/>
            <person name="Torriani S.F."/>
            <person name="McDonald B.A."/>
            <person name="Oliver R.P."/>
        </authorList>
    </citation>
    <scope>NUCLEOTIDE SEQUENCE [LARGE SCALE GENOMIC DNA]</scope>
    <source>
        <strain evidence="4">SN15 / ATCC MYA-4574 / FGSC 10173</strain>
    </source>
</reference>
<dbReference type="AlphaFoldDB" id="Q0UAR4"/>
<feature type="region of interest" description="Disordered" evidence="1">
    <location>
        <begin position="93"/>
        <end position="115"/>
    </location>
</feature>
<proteinExistence type="predicted"/>
<evidence type="ECO:0000313" key="3">
    <source>
        <dbReference type="EMBL" id="EAT81649.1"/>
    </source>
</evidence>
<dbReference type="InParanoid" id="Q0UAR4"/>
<dbReference type="GeneID" id="5978307"/>
<dbReference type="EMBL" id="CH445342">
    <property type="protein sequence ID" value="EAT81649.1"/>
    <property type="molecule type" value="Genomic_DNA"/>
</dbReference>
<keyword evidence="2" id="KW-0472">Membrane</keyword>
<evidence type="ECO:0000256" key="1">
    <source>
        <dbReference type="SAM" id="MobiDB-lite"/>
    </source>
</evidence>
<feature type="compositionally biased region" description="Basic residues" evidence="1">
    <location>
        <begin position="105"/>
        <end position="115"/>
    </location>
</feature>
<dbReference type="VEuPathDB" id="FungiDB:JI435_111500"/>
<gene>
    <name evidence="3" type="ORF">SNOG_11150</name>
</gene>
<feature type="transmembrane region" description="Helical" evidence="2">
    <location>
        <begin position="216"/>
        <end position="236"/>
    </location>
</feature>
<feature type="compositionally biased region" description="Polar residues" evidence="1">
    <location>
        <begin position="95"/>
        <end position="104"/>
    </location>
</feature>
<keyword evidence="2" id="KW-0812">Transmembrane</keyword>
<dbReference type="KEGG" id="pno:SNOG_11150"/>
<keyword evidence="2" id="KW-1133">Transmembrane helix</keyword>
<protein>
    <submittedName>
        <fullName evidence="3">Uncharacterized protein</fullName>
    </submittedName>
</protein>
<name>Q0UAR4_PHANO</name>